<dbReference type="GO" id="GO:0006352">
    <property type="term" value="P:DNA-templated transcription initiation"/>
    <property type="evidence" value="ECO:0007669"/>
    <property type="project" value="InterPro"/>
</dbReference>
<dbReference type="AlphaFoldDB" id="A0A059FDG8"/>
<dbReference type="Pfam" id="PF08281">
    <property type="entry name" value="Sigma70_r4_2"/>
    <property type="match status" value="1"/>
</dbReference>
<evidence type="ECO:0000313" key="7">
    <source>
        <dbReference type="EMBL" id="KCZ88674.1"/>
    </source>
</evidence>
<dbReference type="RefSeq" id="WP_035581536.1">
    <property type="nucleotide sequence ID" value="NZ_ARYJ01000005.1"/>
</dbReference>
<keyword evidence="3" id="KW-0731">Sigma factor</keyword>
<dbReference type="InterPro" id="IPR036388">
    <property type="entry name" value="WH-like_DNA-bd_sf"/>
</dbReference>
<comment type="caution">
    <text evidence="7">The sequence shown here is derived from an EMBL/GenBank/DDBJ whole genome shotgun (WGS) entry which is preliminary data.</text>
</comment>
<keyword evidence="2" id="KW-0805">Transcription regulation</keyword>
<dbReference type="Gene3D" id="1.10.10.10">
    <property type="entry name" value="Winged helix-like DNA-binding domain superfamily/Winged helix DNA-binding domain"/>
    <property type="match status" value="1"/>
</dbReference>
<sequence length="173" mass="19590">MTQHADQDALYQKAASQFGPALQRLARASEANPERRRDLLQDMHVALWKSFGLFDGRCQLSTWVYRVVHNTAARHVDRERRHNTGQIALDEVPDLPDGRNIAAAFEKGDAIERLNAWIRRLKIPDRQILTLYLEDLPATEIAEITGLSSGAVATRISRLKAQLAKDFEEPKHA</sequence>
<evidence type="ECO:0000256" key="2">
    <source>
        <dbReference type="ARBA" id="ARBA00023015"/>
    </source>
</evidence>
<dbReference type="Gene3D" id="1.10.1740.10">
    <property type="match status" value="1"/>
</dbReference>
<dbReference type="GO" id="GO:0016987">
    <property type="term" value="F:sigma factor activity"/>
    <property type="evidence" value="ECO:0007669"/>
    <property type="project" value="UniProtKB-KW"/>
</dbReference>
<accession>A0A059FDG8</accession>
<keyword evidence="8" id="KW-1185">Reference proteome</keyword>
<dbReference type="GO" id="GO:0003677">
    <property type="term" value="F:DNA binding"/>
    <property type="evidence" value="ECO:0007669"/>
    <property type="project" value="InterPro"/>
</dbReference>
<dbReference type="SUPFAM" id="SSF88659">
    <property type="entry name" value="Sigma3 and sigma4 domains of RNA polymerase sigma factors"/>
    <property type="match status" value="1"/>
</dbReference>
<feature type="domain" description="RNA polymerase sigma-70 region 2" evidence="5">
    <location>
        <begin position="17"/>
        <end position="81"/>
    </location>
</feature>
<reference evidence="7 8" key="1">
    <citation type="journal article" date="2014" name="Antonie Van Leeuwenhoek">
        <title>Hyphomonas beringensis sp. nov. and Hyphomonas chukchiensis sp. nov., isolated from surface seawater of the Bering Sea and Chukchi Sea.</title>
        <authorList>
            <person name="Li C."/>
            <person name="Lai Q."/>
            <person name="Li G."/>
            <person name="Dong C."/>
            <person name="Wang J."/>
            <person name="Liao Y."/>
            <person name="Shao Z."/>
        </authorList>
    </citation>
    <scope>NUCLEOTIDE SEQUENCE [LARGE SCALE GENOMIC DNA]</scope>
    <source>
        <strain evidence="7 8">VP2</strain>
    </source>
</reference>
<dbReference type="Proteomes" id="UP000024816">
    <property type="component" value="Unassembled WGS sequence"/>
</dbReference>
<dbReference type="NCBIfam" id="TIGR02937">
    <property type="entry name" value="sigma70-ECF"/>
    <property type="match status" value="1"/>
</dbReference>
<dbReference type="InterPro" id="IPR007627">
    <property type="entry name" value="RNA_pol_sigma70_r2"/>
</dbReference>
<dbReference type="EMBL" id="ARYJ01000005">
    <property type="protein sequence ID" value="KCZ88674.1"/>
    <property type="molecule type" value="Genomic_DNA"/>
</dbReference>
<dbReference type="InterPro" id="IPR013325">
    <property type="entry name" value="RNA_pol_sigma_r2"/>
</dbReference>
<evidence type="ECO:0000259" key="5">
    <source>
        <dbReference type="Pfam" id="PF04542"/>
    </source>
</evidence>
<dbReference type="InterPro" id="IPR013249">
    <property type="entry name" value="RNA_pol_sigma70_r4_t2"/>
</dbReference>
<dbReference type="InterPro" id="IPR013324">
    <property type="entry name" value="RNA_pol_sigma_r3/r4-like"/>
</dbReference>
<dbReference type="PANTHER" id="PTHR43133:SF45">
    <property type="entry name" value="RNA POLYMERASE ECF-TYPE SIGMA FACTOR"/>
    <property type="match status" value="1"/>
</dbReference>
<evidence type="ECO:0000259" key="6">
    <source>
        <dbReference type="Pfam" id="PF08281"/>
    </source>
</evidence>
<evidence type="ECO:0000256" key="3">
    <source>
        <dbReference type="ARBA" id="ARBA00023082"/>
    </source>
</evidence>
<evidence type="ECO:0000313" key="8">
    <source>
        <dbReference type="Proteomes" id="UP000024816"/>
    </source>
</evidence>
<dbReference type="STRING" id="1280952.HJA_09904"/>
<evidence type="ECO:0000256" key="4">
    <source>
        <dbReference type="ARBA" id="ARBA00023163"/>
    </source>
</evidence>
<dbReference type="PATRIC" id="fig|1280952.3.peg.1978"/>
<dbReference type="PANTHER" id="PTHR43133">
    <property type="entry name" value="RNA POLYMERASE ECF-TYPE SIGMA FACTO"/>
    <property type="match status" value="1"/>
</dbReference>
<proteinExistence type="inferred from homology"/>
<dbReference type="eggNOG" id="COG1595">
    <property type="taxonomic scope" value="Bacteria"/>
</dbReference>
<evidence type="ECO:0000256" key="1">
    <source>
        <dbReference type="ARBA" id="ARBA00010641"/>
    </source>
</evidence>
<name>A0A059FDG8_9PROT</name>
<dbReference type="SUPFAM" id="SSF88946">
    <property type="entry name" value="Sigma2 domain of RNA polymerase sigma factors"/>
    <property type="match status" value="1"/>
</dbReference>
<dbReference type="Pfam" id="PF04542">
    <property type="entry name" value="Sigma70_r2"/>
    <property type="match status" value="1"/>
</dbReference>
<gene>
    <name evidence="7" type="ORF">HJA_09904</name>
</gene>
<organism evidence="7 8">
    <name type="scientific">Hyphomonas jannaschiana VP2</name>
    <dbReference type="NCBI Taxonomy" id="1280952"/>
    <lineage>
        <taxon>Bacteria</taxon>
        <taxon>Pseudomonadati</taxon>
        <taxon>Pseudomonadota</taxon>
        <taxon>Alphaproteobacteria</taxon>
        <taxon>Hyphomonadales</taxon>
        <taxon>Hyphomonadaceae</taxon>
        <taxon>Hyphomonas</taxon>
    </lineage>
</organism>
<dbReference type="OrthoDB" id="9803470at2"/>
<comment type="similarity">
    <text evidence="1">Belongs to the sigma-70 factor family. ECF subfamily.</text>
</comment>
<protein>
    <submittedName>
        <fullName evidence="7">ECF subfamily RNA polymerase sigma-24 factor</fullName>
    </submittedName>
</protein>
<feature type="domain" description="RNA polymerase sigma factor 70 region 4 type 2" evidence="6">
    <location>
        <begin position="117"/>
        <end position="163"/>
    </location>
</feature>
<dbReference type="InterPro" id="IPR014284">
    <property type="entry name" value="RNA_pol_sigma-70_dom"/>
</dbReference>
<dbReference type="InterPro" id="IPR039425">
    <property type="entry name" value="RNA_pol_sigma-70-like"/>
</dbReference>
<keyword evidence="4" id="KW-0804">Transcription</keyword>